<reference evidence="1" key="1">
    <citation type="submission" date="2014-09" db="EMBL/GenBank/DDBJ databases">
        <authorList>
            <person name="Magalhaes I.L.F."/>
            <person name="Oliveira U."/>
            <person name="Santos F.R."/>
            <person name="Vidigal T.H.D.A."/>
            <person name="Brescovit A.D."/>
            <person name="Santos A.J."/>
        </authorList>
    </citation>
    <scope>NUCLEOTIDE SEQUENCE</scope>
    <source>
        <tissue evidence="1">Shoot tissue taken approximately 20 cm above the soil surface</tissue>
    </source>
</reference>
<name>A0A0A8ZNY6_ARUDO</name>
<sequence length="46" mass="5565">MGLLRKNMFLDQWIRVQRRQHPQKNLISLCLTCPAKNTSRVRQKWA</sequence>
<proteinExistence type="predicted"/>
<protein>
    <submittedName>
        <fullName evidence="1">Uncharacterized protein</fullName>
    </submittedName>
</protein>
<dbReference type="EMBL" id="GBRH01261348">
    <property type="protein sequence ID" value="JAD36547.1"/>
    <property type="molecule type" value="Transcribed_RNA"/>
</dbReference>
<organism evidence="1">
    <name type="scientific">Arundo donax</name>
    <name type="common">Giant reed</name>
    <name type="synonym">Donax arundinaceus</name>
    <dbReference type="NCBI Taxonomy" id="35708"/>
    <lineage>
        <taxon>Eukaryota</taxon>
        <taxon>Viridiplantae</taxon>
        <taxon>Streptophyta</taxon>
        <taxon>Embryophyta</taxon>
        <taxon>Tracheophyta</taxon>
        <taxon>Spermatophyta</taxon>
        <taxon>Magnoliopsida</taxon>
        <taxon>Liliopsida</taxon>
        <taxon>Poales</taxon>
        <taxon>Poaceae</taxon>
        <taxon>PACMAD clade</taxon>
        <taxon>Arundinoideae</taxon>
        <taxon>Arundineae</taxon>
        <taxon>Arundo</taxon>
    </lineage>
</organism>
<accession>A0A0A8ZNY6</accession>
<reference evidence="1" key="2">
    <citation type="journal article" date="2015" name="Data Brief">
        <title>Shoot transcriptome of the giant reed, Arundo donax.</title>
        <authorList>
            <person name="Barrero R.A."/>
            <person name="Guerrero F.D."/>
            <person name="Moolhuijzen P."/>
            <person name="Goolsby J.A."/>
            <person name="Tidwell J."/>
            <person name="Bellgard S.E."/>
            <person name="Bellgard M.I."/>
        </authorList>
    </citation>
    <scope>NUCLEOTIDE SEQUENCE</scope>
    <source>
        <tissue evidence="1">Shoot tissue taken approximately 20 cm above the soil surface</tissue>
    </source>
</reference>
<dbReference type="AlphaFoldDB" id="A0A0A8ZNY6"/>
<evidence type="ECO:0000313" key="1">
    <source>
        <dbReference type="EMBL" id="JAD36547.1"/>
    </source>
</evidence>